<dbReference type="EMBL" id="CAVMJV010000159">
    <property type="protein sequence ID" value="CAK5117009.1"/>
    <property type="molecule type" value="Genomic_DNA"/>
</dbReference>
<name>A0ACB1B1C1_MELEN</name>
<gene>
    <name evidence="1" type="ORF">MENTE1834_LOCUS45945</name>
</gene>
<sequence length="79" mass="9398">MEQLNQKSILLTSYLEFLLENNKFNQQKGNLINFIQITPKDHNQRGCQLSLKFNCQIDKIHKKLSERGIVVKNKMKIYF</sequence>
<reference evidence="1" key="1">
    <citation type="submission" date="2023-11" db="EMBL/GenBank/DDBJ databases">
        <authorList>
            <person name="Poullet M."/>
        </authorList>
    </citation>
    <scope>NUCLEOTIDE SEQUENCE</scope>
    <source>
        <strain evidence="1">E1834</strain>
    </source>
</reference>
<comment type="caution">
    <text evidence="1">The sequence shown here is derived from an EMBL/GenBank/DDBJ whole genome shotgun (WGS) entry which is preliminary data.</text>
</comment>
<keyword evidence="2" id="KW-1185">Reference proteome</keyword>
<evidence type="ECO:0000313" key="1">
    <source>
        <dbReference type="EMBL" id="CAK5117009.1"/>
    </source>
</evidence>
<accession>A0ACB1B1C1</accession>
<proteinExistence type="predicted"/>
<protein>
    <submittedName>
        <fullName evidence="1">Uncharacterized protein</fullName>
    </submittedName>
</protein>
<evidence type="ECO:0000313" key="2">
    <source>
        <dbReference type="Proteomes" id="UP001497535"/>
    </source>
</evidence>
<dbReference type="Proteomes" id="UP001497535">
    <property type="component" value="Unassembled WGS sequence"/>
</dbReference>
<organism evidence="1 2">
    <name type="scientific">Meloidogyne enterolobii</name>
    <name type="common">Root-knot nematode worm</name>
    <name type="synonym">Meloidogyne mayaguensis</name>
    <dbReference type="NCBI Taxonomy" id="390850"/>
    <lineage>
        <taxon>Eukaryota</taxon>
        <taxon>Metazoa</taxon>
        <taxon>Ecdysozoa</taxon>
        <taxon>Nematoda</taxon>
        <taxon>Chromadorea</taxon>
        <taxon>Rhabditida</taxon>
        <taxon>Tylenchina</taxon>
        <taxon>Tylenchomorpha</taxon>
        <taxon>Tylenchoidea</taxon>
        <taxon>Meloidogynidae</taxon>
        <taxon>Meloidogyninae</taxon>
        <taxon>Meloidogyne</taxon>
    </lineage>
</organism>